<reference evidence="2" key="1">
    <citation type="journal article" date="2023" name="Mol. Phylogenet. Evol.">
        <title>Genome-scale phylogeny and comparative genomics of the fungal order Sordariales.</title>
        <authorList>
            <person name="Hensen N."/>
            <person name="Bonometti L."/>
            <person name="Westerberg I."/>
            <person name="Brannstrom I.O."/>
            <person name="Guillou S."/>
            <person name="Cros-Aarteil S."/>
            <person name="Calhoun S."/>
            <person name="Haridas S."/>
            <person name="Kuo A."/>
            <person name="Mondo S."/>
            <person name="Pangilinan J."/>
            <person name="Riley R."/>
            <person name="LaButti K."/>
            <person name="Andreopoulos B."/>
            <person name="Lipzen A."/>
            <person name="Chen C."/>
            <person name="Yan M."/>
            <person name="Daum C."/>
            <person name="Ng V."/>
            <person name="Clum A."/>
            <person name="Steindorff A."/>
            <person name="Ohm R.A."/>
            <person name="Martin F."/>
            <person name="Silar P."/>
            <person name="Natvig D.O."/>
            <person name="Lalanne C."/>
            <person name="Gautier V."/>
            <person name="Ament-Velasquez S.L."/>
            <person name="Kruys A."/>
            <person name="Hutchinson M.I."/>
            <person name="Powell A.J."/>
            <person name="Barry K."/>
            <person name="Miller A.N."/>
            <person name="Grigoriev I.V."/>
            <person name="Debuchy R."/>
            <person name="Gladieux P."/>
            <person name="Hiltunen Thoren M."/>
            <person name="Johannesson H."/>
        </authorList>
    </citation>
    <scope>NUCLEOTIDE SEQUENCE</scope>
    <source>
        <strain evidence="2">CBS 731.68</strain>
    </source>
</reference>
<dbReference type="Proteomes" id="UP001302602">
    <property type="component" value="Unassembled WGS sequence"/>
</dbReference>
<keyword evidence="1" id="KW-0472">Membrane</keyword>
<evidence type="ECO:0000313" key="3">
    <source>
        <dbReference type="Proteomes" id="UP001302602"/>
    </source>
</evidence>
<keyword evidence="3" id="KW-1185">Reference proteome</keyword>
<feature type="transmembrane region" description="Helical" evidence="1">
    <location>
        <begin position="268"/>
        <end position="290"/>
    </location>
</feature>
<feature type="transmembrane region" description="Helical" evidence="1">
    <location>
        <begin position="79"/>
        <end position="101"/>
    </location>
</feature>
<comment type="caution">
    <text evidence="2">The sequence shown here is derived from an EMBL/GenBank/DDBJ whole genome shotgun (WGS) entry which is preliminary data.</text>
</comment>
<dbReference type="AlphaFoldDB" id="A0AAN6Z9D0"/>
<reference evidence="2" key="2">
    <citation type="submission" date="2023-05" db="EMBL/GenBank/DDBJ databases">
        <authorList>
            <consortium name="Lawrence Berkeley National Laboratory"/>
            <person name="Steindorff A."/>
            <person name="Hensen N."/>
            <person name="Bonometti L."/>
            <person name="Westerberg I."/>
            <person name="Brannstrom I.O."/>
            <person name="Guillou S."/>
            <person name="Cros-Aarteil S."/>
            <person name="Calhoun S."/>
            <person name="Haridas S."/>
            <person name="Kuo A."/>
            <person name="Mondo S."/>
            <person name="Pangilinan J."/>
            <person name="Riley R."/>
            <person name="Labutti K."/>
            <person name="Andreopoulos B."/>
            <person name="Lipzen A."/>
            <person name="Chen C."/>
            <person name="Yanf M."/>
            <person name="Daum C."/>
            <person name="Ng V."/>
            <person name="Clum A."/>
            <person name="Ohm R."/>
            <person name="Martin F."/>
            <person name="Silar P."/>
            <person name="Natvig D."/>
            <person name="Lalanne C."/>
            <person name="Gautier V."/>
            <person name="Ament-Velasquez S.L."/>
            <person name="Kruys A."/>
            <person name="Hutchinson M.I."/>
            <person name="Powell A.J."/>
            <person name="Barry K."/>
            <person name="Miller A.N."/>
            <person name="Grigoriev I.V."/>
            <person name="Debuchy R."/>
            <person name="Gladieux P."/>
            <person name="Thoren M.H."/>
            <person name="Johannesson H."/>
        </authorList>
    </citation>
    <scope>NUCLEOTIDE SEQUENCE</scope>
    <source>
        <strain evidence="2">CBS 731.68</strain>
    </source>
</reference>
<proteinExistence type="predicted"/>
<organism evidence="2 3">
    <name type="scientific">Parathielavia appendiculata</name>
    <dbReference type="NCBI Taxonomy" id="2587402"/>
    <lineage>
        <taxon>Eukaryota</taxon>
        <taxon>Fungi</taxon>
        <taxon>Dikarya</taxon>
        <taxon>Ascomycota</taxon>
        <taxon>Pezizomycotina</taxon>
        <taxon>Sordariomycetes</taxon>
        <taxon>Sordariomycetidae</taxon>
        <taxon>Sordariales</taxon>
        <taxon>Chaetomiaceae</taxon>
        <taxon>Parathielavia</taxon>
    </lineage>
</organism>
<dbReference type="EMBL" id="MU853223">
    <property type="protein sequence ID" value="KAK4129726.1"/>
    <property type="molecule type" value="Genomic_DNA"/>
</dbReference>
<accession>A0AAN6Z9D0</accession>
<keyword evidence="1" id="KW-0812">Transmembrane</keyword>
<feature type="transmembrane region" description="Helical" evidence="1">
    <location>
        <begin position="168"/>
        <end position="199"/>
    </location>
</feature>
<dbReference type="GeneID" id="87828728"/>
<name>A0AAN6Z9D0_9PEZI</name>
<gene>
    <name evidence="2" type="ORF">N657DRAFT_640393</name>
</gene>
<sequence length="314" mass="33934">MNLTKCIIEANPDVSGVGIRISAYSLCLGGRIVGFLVKMVSPTPNANSFNRSLRTAMSIQGLALLSTALYQTAHDRLTLFHAVVVLHLLALLGITLTTGAAVPGHSNETAHRIINEVVYLVTVAAFVAFNVLVWSRAPTFGSQPECNSTVVYVLFGVSIPATNDVFRYIILATFASVPGVFVISLFLSATCWMGMWCCLRHGAWRLRDSSSSRERPSFDTCSNDESTATWIRDSINIVAYAGMAIYAIVSLEQMVARNRVSDEERDWTFGQVLSLFLLFGVGNEVLNVVISSISGKPAGDEGGQRTAATLRCGA</sequence>
<evidence type="ECO:0000256" key="1">
    <source>
        <dbReference type="SAM" id="Phobius"/>
    </source>
</evidence>
<evidence type="ECO:0000313" key="2">
    <source>
        <dbReference type="EMBL" id="KAK4129726.1"/>
    </source>
</evidence>
<feature type="transmembrane region" description="Helical" evidence="1">
    <location>
        <begin position="113"/>
        <end position="134"/>
    </location>
</feature>
<keyword evidence="1" id="KW-1133">Transmembrane helix</keyword>
<feature type="transmembrane region" description="Helical" evidence="1">
    <location>
        <begin position="237"/>
        <end position="256"/>
    </location>
</feature>
<protein>
    <submittedName>
        <fullName evidence="2">Uncharacterized protein</fullName>
    </submittedName>
</protein>
<dbReference type="RefSeq" id="XP_062653497.1">
    <property type="nucleotide sequence ID" value="XM_062791959.1"/>
</dbReference>